<keyword evidence="6 8" id="KW-0472">Membrane</keyword>
<dbReference type="InterPro" id="IPR005498">
    <property type="entry name" value="T4SS_VirB10/TraB/TrbI"/>
</dbReference>
<organism evidence="9 10">
    <name type="scientific">Erythrobacter westpacificensis</name>
    <dbReference type="NCBI Taxonomy" id="1055231"/>
    <lineage>
        <taxon>Bacteria</taxon>
        <taxon>Pseudomonadati</taxon>
        <taxon>Pseudomonadota</taxon>
        <taxon>Alphaproteobacteria</taxon>
        <taxon>Sphingomonadales</taxon>
        <taxon>Erythrobacteraceae</taxon>
        <taxon>Erythrobacter/Porphyrobacter group</taxon>
        <taxon>Erythrobacter</taxon>
    </lineage>
</organism>
<feature type="region of interest" description="Disordered" evidence="7">
    <location>
        <begin position="1"/>
        <end position="45"/>
    </location>
</feature>
<dbReference type="NCBIfam" id="NF038091">
    <property type="entry name" value="T4SS_VirB10"/>
    <property type="match status" value="1"/>
</dbReference>
<dbReference type="Proteomes" id="UP001500518">
    <property type="component" value="Unassembled WGS sequence"/>
</dbReference>
<evidence type="ECO:0000256" key="2">
    <source>
        <dbReference type="ARBA" id="ARBA00010265"/>
    </source>
</evidence>
<dbReference type="CDD" id="cd16429">
    <property type="entry name" value="VirB10"/>
    <property type="match status" value="1"/>
</dbReference>
<evidence type="ECO:0000256" key="5">
    <source>
        <dbReference type="ARBA" id="ARBA00022989"/>
    </source>
</evidence>
<dbReference type="InterPro" id="IPR047695">
    <property type="entry name" value="T4SS_VirB10/PtlG"/>
</dbReference>
<evidence type="ECO:0000313" key="10">
    <source>
        <dbReference type="Proteomes" id="UP001500518"/>
    </source>
</evidence>
<proteinExistence type="inferred from homology"/>
<dbReference type="Pfam" id="PF03743">
    <property type="entry name" value="TrbI"/>
    <property type="match status" value="1"/>
</dbReference>
<dbReference type="RefSeq" id="WP_346034180.1">
    <property type="nucleotide sequence ID" value="NZ_BAABHV010000036.1"/>
</dbReference>
<evidence type="ECO:0000256" key="3">
    <source>
        <dbReference type="ARBA" id="ARBA00022475"/>
    </source>
</evidence>
<dbReference type="EMBL" id="BAABHV010000036">
    <property type="protein sequence ID" value="GAA5063720.1"/>
    <property type="molecule type" value="Genomic_DNA"/>
</dbReference>
<protein>
    <submittedName>
        <fullName evidence="9">Type IV secretion system protein VirB10</fullName>
    </submittedName>
</protein>
<name>A0ABP9KV76_9SPHN</name>
<comment type="similarity">
    <text evidence="2">Belongs to the TrbI/VirB10 family.</text>
</comment>
<gene>
    <name evidence="9" type="primary">virB10_2</name>
    <name evidence="9" type="ORF">GCM10023208_35000</name>
</gene>
<keyword evidence="10" id="KW-1185">Reference proteome</keyword>
<evidence type="ECO:0000313" key="9">
    <source>
        <dbReference type="EMBL" id="GAA5063720.1"/>
    </source>
</evidence>
<keyword evidence="4 8" id="KW-0812">Transmembrane</keyword>
<evidence type="ECO:0000256" key="7">
    <source>
        <dbReference type="SAM" id="MobiDB-lite"/>
    </source>
</evidence>
<dbReference type="InterPro" id="IPR042217">
    <property type="entry name" value="T4SS_VirB10/TrbI"/>
</dbReference>
<comment type="caution">
    <text evidence="9">The sequence shown here is derived from an EMBL/GenBank/DDBJ whole genome shotgun (WGS) entry which is preliminary data.</text>
</comment>
<evidence type="ECO:0000256" key="4">
    <source>
        <dbReference type="ARBA" id="ARBA00022692"/>
    </source>
</evidence>
<evidence type="ECO:0000256" key="8">
    <source>
        <dbReference type="SAM" id="Phobius"/>
    </source>
</evidence>
<dbReference type="Gene3D" id="2.40.128.260">
    <property type="entry name" value="Type IV secretion system, VirB10/TraB/TrbI"/>
    <property type="match status" value="2"/>
</dbReference>
<comment type="subcellular location">
    <subcellularLocation>
        <location evidence="1">Cell membrane</location>
        <topology evidence="1">Single-pass membrane protein</topology>
    </subcellularLocation>
</comment>
<sequence length="414" mass="43347">MANETENGRESENIISEGEAVDNRPLASEPVPDPDEIDREGERQSKIAALPGRGIDSKRAIVLASVAAAALVLGFGAIDAMRGDPVQEAEQTEEPDEGALANYNPESIIAPTLADAPNDPNAPVEVPALDGQQTAVARATTDGRPQKSEAQIIAEAQRRAGIMAFGGRADSGGVAGALSGIAGSGVQGGGMGAAEMPQGADSGQGGGRTTLDNLRRTSEITRVSGRSIGNRDMLILAGTFIPCVLQTAMDSSQPGYASCVIPRDIYSDNGRVVLLEKGTRVLGEYQAGISRGRYRLFVMWSRAVTPRGVAIDVGSPASDALGRAGVAGGVENYFWERFGAALLFSAIDDGMDVLAESVSDAQETARAPSRAADTILRDTMQIQPVLKVNQGAEVGIMVARDFDFSDVYGLQMRR</sequence>
<accession>A0ABP9KV76</accession>
<feature type="compositionally biased region" description="Basic and acidic residues" evidence="7">
    <location>
        <begin position="1"/>
        <end position="12"/>
    </location>
</feature>
<keyword evidence="5 8" id="KW-1133">Transmembrane helix</keyword>
<feature type="transmembrane region" description="Helical" evidence="8">
    <location>
        <begin position="60"/>
        <end position="78"/>
    </location>
</feature>
<evidence type="ECO:0000256" key="6">
    <source>
        <dbReference type="ARBA" id="ARBA00023136"/>
    </source>
</evidence>
<evidence type="ECO:0000256" key="1">
    <source>
        <dbReference type="ARBA" id="ARBA00004162"/>
    </source>
</evidence>
<reference evidence="10" key="1">
    <citation type="journal article" date="2019" name="Int. J. Syst. Evol. Microbiol.">
        <title>The Global Catalogue of Microorganisms (GCM) 10K type strain sequencing project: providing services to taxonomists for standard genome sequencing and annotation.</title>
        <authorList>
            <consortium name="The Broad Institute Genomics Platform"/>
            <consortium name="The Broad Institute Genome Sequencing Center for Infectious Disease"/>
            <person name="Wu L."/>
            <person name="Ma J."/>
        </authorList>
    </citation>
    <scope>NUCLEOTIDE SEQUENCE [LARGE SCALE GENOMIC DNA]</scope>
    <source>
        <strain evidence="10">JCM 18014</strain>
    </source>
</reference>
<keyword evidence="3" id="KW-1003">Cell membrane</keyword>